<dbReference type="Proteomes" id="UP000198217">
    <property type="component" value="Chromosome I"/>
</dbReference>
<evidence type="ECO:0000256" key="1">
    <source>
        <dbReference type="SAM" id="MobiDB-lite"/>
    </source>
</evidence>
<feature type="region of interest" description="Disordered" evidence="1">
    <location>
        <begin position="250"/>
        <end position="312"/>
    </location>
</feature>
<feature type="transmembrane region" description="Helical" evidence="2">
    <location>
        <begin position="37"/>
        <end position="58"/>
    </location>
</feature>
<dbReference type="RefSeq" id="WP_088997282.1">
    <property type="nucleotide sequence ID" value="NZ_LT607750.1"/>
</dbReference>
<evidence type="ECO:0000256" key="2">
    <source>
        <dbReference type="SAM" id="Phobius"/>
    </source>
</evidence>
<feature type="transmembrane region" description="Helical" evidence="2">
    <location>
        <begin position="91"/>
        <end position="111"/>
    </location>
</feature>
<protein>
    <submittedName>
        <fullName evidence="3">Uncharacterized protein</fullName>
    </submittedName>
</protein>
<keyword evidence="2" id="KW-0812">Transmembrane</keyword>
<name>A0A1C5KE16_9ACTN</name>
<evidence type="ECO:0000313" key="4">
    <source>
        <dbReference type="Proteomes" id="UP000198217"/>
    </source>
</evidence>
<proteinExistence type="predicted"/>
<keyword evidence="4" id="KW-1185">Reference proteome</keyword>
<organism evidence="3 4">
    <name type="scientific">Micromonospora echinaurantiaca</name>
    <dbReference type="NCBI Taxonomy" id="47857"/>
    <lineage>
        <taxon>Bacteria</taxon>
        <taxon>Bacillati</taxon>
        <taxon>Actinomycetota</taxon>
        <taxon>Actinomycetes</taxon>
        <taxon>Micromonosporales</taxon>
        <taxon>Micromonosporaceae</taxon>
        <taxon>Micromonospora</taxon>
    </lineage>
</organism>
<feature type="compositionally biased region" description="Low complexity" evidence="1">
    <location>
        <begin position="266"/>
        <end position="303"/>
    </location>
</feature>
<reference evidence="3 4" key="1">
    <citation type="submission" date="2016-06" db="EMBL/GenBank/DDBJ databases">
        <authorList>
            <person name="Kjaerup R.B."/>
            <person name="Dalgaard T.S."/>
            <person name="Juul-Madsen H.R."/>
        </authorList>
    </citation>
    <scope>NUCLEOTIDE SEQUENCE [LARGE SCALE GENOMIC DNA]</scope>
    <source>
        <strain evidence="3 4">DSM 43904</strain>
    </source>
</reference>
<sequence>MSKSTSRSPFGWSNRGGNAVTVIEAPVARSYRRRATIAFWVILGVVGLLAATVASHYLHPIVGAVLGGVIGAACGAVAFALIVAWPVLRVFWHWLTEILLGLVAVYGWTWVMQSTPMWGSLLTVVLVVGLPAAIGPVRRRILALTWCLIVRHRLRMCFAAFIATNRSGSLPLILLARPTPAGERVWVWLRPGLSLRDLEQEGQVQKLAVACWANEVRVIRASRRYAALIRVDITRREPLAATIVSPLPDYVPTDVPANAPTSQGMPPVGLDLPDVPDEPVTTTADTPRPRMPRNNPTTTTSPTDGFDPSDYA</sequence>
<dbReference type="EMBL" id="LT607750">
    <property type="protein sequence ID" value="SCG80636.1"/>
    <property type="molecule type" value="Genomic_DNA"/>
</dbReference>
<accession>A0A1C5KE16</accession>
<dbReference type="AlphaFoldDB" id="A0A1C5KE16"/>
<feature type="transmembrane region" description="Helical" evidence="2">
    <location>
        <begin position="64"/>
        <end position="84"/>
    </location>
</feature>
<keyword evidence="2" id="KW-1133">Transmembrane helix</keyword>
<keyword evidence="2" id="KW-0472">Membrane</keyword>
<evidence type="ECO:0000313" key="3">
    <source>
        <dbReference type="EMBL" id="SCG80636.1"/>
    </source>
</evidence>
<gene>
    <name evidence="3" type="ORF">GA0070609_6555</name>
</gene>
<feature type="transmembrane region" description="Helical" evidence="2">
    <location>
        <begin position="117"/>
        <end position="134"/>
    </location>
</feature>